<name>A0ACA9N5E8_9GLOM</name>
<dbReference type="EMBL" id="CAJVPU010013566">
    <property type="protein sequence ID" value="CAG8633574.1"/>
    <property type="molecule type" value="Genomic_DNA"/>
</dbReference>
<proteinExistence type="predicted"/>
<evidence type="ECO:0000313" key="2">
    <source>
        <dbReference type="Proteomes" id="UP000789702"/>
    </source>
</evidence>
<organism evidence="1 2">
    <name type="scientific">Dentiscutata heterogama</name>
    <dbReference type="NCBI Taxonomy" id="1316150"/>
    <lineage>
        <taxon>Eukaryota</taxon>
        <taxon>Fungi</taxon>
        <taxon>Fungi incertae sedis</taxon>
        <taxon>Mucoromycota</taxon>
        <taxon>Glomeromycotina</taxon>
        <taxon>Glomeromycetes</taxon>
        <taxon>Diversisporales</taxon>
        <taxon>Gigasporaceae</taxon>
        <taxon>Dentiscutata</taxon>
    </lineage>
</organism>
<gene>
    <name evidence="1" type="ORF">DHETER_LOCUS8501</name>
</gene>
<comment type="caution">
    <text evidence="1">The sequence shown here is derived from an EMBL/GenBank/DDBJ whole genome shotgun (WGS) entry which is preliminary data.</text>
</comment>
<protein>
    <submittedName>
        <fullName evidence="1">9662_t:CDS:1</fullName>
    </submittedName>
</protein>
<reference evidence="1" key="1">
    <citation type="submission" date="2021-06" db="EMBL/GenBank/DDBJ databases">
        <authorList>
            <person name="Kallberg Y."/>
            <person name="Tangrot J."/>
            <person name="Rosling A."/>
        </authorList>
    </citation>
    <scope>NUCLEOTIDE SEQUENCE</scope>
    <source>
        <strain evidence="1">IL203A</strain>
    </source>
</reference>
<keyword evidence="2" id="KW-1185">Reference proteome</keyword>
<dbReference type="Proteomes" id="UP000789702">
    <property type="component" value="Unassembled WGS sequence"/>
</dbReference>
<evidence type="ECO:0000313" key="1">
    <source>
        <dbReference type="EMBL" id="CAG8633574.1"/>
    </source>
</evidence>
<sequence length="64" mass="6347">MAESEAMNEKRSADYGGSTSSSSMSSMSSMSNSTSAGISTLYSLNAVQMGGIIAGGIAVLGGLF</sequence>
<feature type="non-terminal residue" evidence="1">
    <location>
        <position position="64"/>
    </location>
</feature>
<accession>A0ACA9N5E8</accession>